<protein>
    <recommendedName>
        <fullName evidence="4">Peptide deformylase</fullName>
    </recommendedName>
</protein>
<name>A0A1F6F3R1_9BACT</name>
<reference evidence="2 3" key="1">
    <citation type="journal article" date="2016" name="Nat. Commun.">
        <title>Thousands of microbial genomes shed light on interconnected biogeochemical processes in an aquifer system.</title>
        <authorList>
            <person name="Anantharaman K."/>
            <person name="Brown C.T."/>
            <person name="Hug L.A."/>
            <person name="Sharon I."/>
            <person name="Castelle C.J."/>
            <person name="Probst A.J."/>
            <person name="Thomas B.C."/>
            <person name="Singh A."/>
            <person name="Wilkins M.J."/>
            <person name="Karaoz U."/>
            <person name="Brodie E.L."/>
            <person name="Williams K.H."/>
            <person name="Hubbard S.S."/>
            <person name="Banfield J.F."/>
        </authorList>
    </citation>
    <scope>NUCLEOTIDE SEQUENCE [LARGE SCALE GENOMIC DNA]</scope>
</reference>
<accession>A0A1F6F3R1</accession>
<dbReference type="InterPro" id="IPR036821">
    <property type="entry name" value="Peptide_deformylase_sf"/>
</dbReference>
<evidence type="ECO:0000313" key="3">
    <source>
        <dbReference type="Proteomes" id="UP000177372"/>
    </source>
</evidence>
<evidence type="ECO:0008006" key="4">
    <source>
        <dbReference type="Google" id="ProtNLM"/>
    </source>
</evidence>
<dbReference type="EMBL" id="MFLZ01000006">
    <property type="protein sequence ID" value="OGG80491.1"/>
    <property type="molecule type" value="Genomic_DNA"/>
</dbReference>
<dbReference type="Gene3D" id="3.90.45.10">
    <property type="entry name" value="Peptide deformylase"/>
    <property type="match status" value="1"/>
</dbReference>
<gene>
    <name evidence="2" type="ORF">A3A39_00210</name>
</gene>
<dbReference type="STRING" id="1798512.A3A39_00210"/>
<comment type="caution">
    <text evidence="2">The sequence shown here is derived from an EMBL/GenBank/DDBJ whole genome shotgun (WGS) entry which is preliminary data.</text>
</comment>
<proteinExistence type="inferred from homology"/>
<dbReference type="InterPro" id="IPR023635">
    <property type="entry name" value="Peptide_deformylase"/>
</dbReference>
<dbReference type="PANTHER" id="PTHR10458:SF22">
    <property type="entry name" value="PEPTIDE DEFORMYLASE"/>
    <property type="match status" value="1"/>
</dbReference>
<dbReference type="Pfam" id="PF01327">
    <property type="entry name" value="Pep_deformylase"/>
    <property type="match status" value="1"/>
</dbReference>
<dbReference type="AlphaFoldDB" id="A0A1F6F3R1"/>
<dbReference type="SUPFAM" id="SSF56420">
    <property type="entry name" value="Peptide deformylase"/>
    <property type="match status" value="1"/>
</dbReference>
<comment type="similarity">
    <text evidence="1">Belongs to the polypeptide deformylase family.</text>
</comment>
<evidence type="ECO:0000256" key="1">
    <source>
        <dbReference type="ARBA" id="ARBA00010759"/>
    </source>
</evidence>
<evidence type="ECO:0000313" key="2">
    <source>
        <dbReference type="EMBL" id="OGG80491.1"/>
    </source>
</evidence>
<dbReference type="GO" id="GO:0042586">
    <property type="term" value="F:peptide deformylase activity"/>
    <property type="evidence" value="ECO:0007669"/>
    <property type="project" value="InterPro"/>
</dbReference>
<organism evidence="2 3">
    <name type="scientific">Candidatus Kaiserbacteria bacterium RIFCSPLOWO2_01_FULL_54_13</name>
    <dbReference type="NCBI Taxonomy" id="1798512"/>
    <lineage>
        <taxon>Bacteria</taxon>
        <taxon>Candidatus Kaiseribacteriota</taxon>
    </lineage>
</organism>
<sequence>MKLSRAKKEKHEGCLSVRGKWGEVPRAEKATIRAYDEKGMRFTRGASGFLAHIFQHEMDHLEGIIYTTKASKIYDENKKSEQ</sequence>
<dbReference type="PANTHER" id="PTHR10458">
    <property type="entry name" value="PEPTIDE DEFORMYLASE"/>
    <property type="match status" value="1"/>
</dbReference>
<dbReference type="Proteomes" id="UP000177372">
    <property type="component" value="Unassembled WGS sequence"/>
</dbReference>
<dbReference type="PRINTS" id="PR01576">
    <property type="entry name" value="PDEFORMYLASE"/>
</dbReference>